<evidence type="ECO:0000256" key="6">
    <source>
        <dbReference type="SAM" id="Phobius"/>
    </source>
</evidence>
<dbReference type="PANTHER" id="PTHR42826">
    <property type="entry name" value="DICARBOXYLATE TRANSPORTER 2.1, CHLOROPLASTIC"/>
    <property type="match status" value="1"/>
</dbReference>
<feature type="transmembrane region" description="Helical" evidence="6">
    <location>
        <begin position="236"/>
        <end position="259"/>
    </location>
</feature>
<keyword evidence="4 6" id="KW-1133">Transmembrane helix</keyword>
<dbReference type="NCBIfam" id="TIGR00785">
    <property type="entry name" value="dass"/>
    <property type="match status" value="1"/>
</dbReference>
<comment type="subcellular location">
    <subcellularLocation>
        <location evidence="1">Membrane</location>
        <topology evidence="1">Multi-pass membrane protein</topology>
    </subcellularLocation>
</comment>
<evidence type="ECO:0000313" key="8">
    <source>
        <dbReference type="Proteomes" id="UP001589792"/>
    </source>
</evidence>
<feature type="transmembrane region" description="Helical" evidence="6">
    <location>
        <begin position="290"/>
        <end position="317"/>
    </location>
</feature>
<organism evidence="7 8">
    <name type="scientific">Serratia aquatilis</name>
    <dbReference type="NCBI Taxonomy" id="1737515"/>
    <lineage>
        <taxon>Bacteria</taxon>
        <taxon>Pseudomonadati</taxon>
        <taxon>Pseudomonadota</taxon>
        <taxon>Gammaproteobacteria</taxon>
        <taxon>Enterobacterales</taxon>
        <taxon>Yersiniaceae</taxon>
        <taxon>Serratia</taxon>
    </lineage>
</organism>
<protein>
    <submittedName>
        <fullName evidence="7">Anion permease</fullName>
    </submittedName>
</protein>
<evidence type="ECO:0000256" key="4">
    <source>
        <dbReference type="ARBA" id="ARBA00022989"/>
    </source>
</evidence>
<keyword evidence="8" id="KW-1185">Reference proteome</keyword>
<dbReference type="EMBL" id="JBHLXG010000010">
    <property type="protein sequence ID" value="MFC0227242.1"/>
    <property type="molecule type" value="Genomic_DNA"/>
</dbReference>
<feature type="transmembrane region" description="Helical" evidence="6">
    <location>
        <begin position="56"/>
        <end position="73"/>
    </location>
</feature>
<keyword evidence="5 6" id="KW-0472">Membrane</keyword>
<dbReference type="PIRSF" id="PIRSF002457">
    <property type="entry name" value="DASS"/>
    <property type="match status" value="1"/>
</dbReference>
<dbReference type="Pfam" id="PF00939">
    <property type="entry name" value="Na_sulph_symp"/>
    <property type="match status" value="1"/>
</dbReference>
<feature type="transmembrane region" description="Helical" evidence="6">
    <location>
        <begin position="423"/>
        <end position="443"/>
    </location>
</feature>
<dbReference type="Proteomes" id="UP001589792">
    <property type="component" value="Unassembled WGS sequence"/>
</dbReference>
<evidence type="ECO:0000256" key="1">
    <source>
        <dbReference type="ARBA" id="ARBA00004141"/>
    </source>
</evidence>
<comment type="similarity">
    <text evidence="2">Belongs to the SLC13A/DASS transporter (TC 2.A.47) family. DIT1 subfamily.</text>
</comment>
<dbReference type="InterPro" id="IPR030676">
    <property type="entry name" value="CitT-rel"/>
</dbReference>
<reference evidence="7 8" key="1">
    <citation type="submission" date="2024-09" db="EMBL/GenBank/DDBJ databases">
        <authorList>
            <person name="Sun Q."/>
            <person name="Mori K."/>
        </authorList>
    </citation>
    <scope>NUCLEOTIDE SEQUENCE [LARGE SCALE GENOMIC DNA]</scope>
    <source>
        <strain evidence="7 8">CCM 8626</strain>
    </source>
</reference>
<feature type="transmembrane region" description="Helical" evidence="6">
    <location>
        <begin position="395"/>
        <end position="416"/>
    </location>
</feature>
<accession>A0ABV6EE22</accession>
<feature type="transmembrane region" description="Helical" evidence="6">
    <location>
        <begin position="463"/>
        <end position="485"/>
    </location>
</feature>
<evidence type="ECO:0000256" key="3">
    <source>
        <dbReference type="ARBA" id="ARBA00022692"/>
    </source>
</evidence>
<dbReference type="RefSeq" id="WP_380675605.1">
    <property type="nucleotide sequence ID" value="NZ_CP173186.1"/>
</dbReference>
<feature type="transmembrane region" description="Helical" evidence="6">
    <location>
        <begin position="189"/>
        <end position="216"/>
    </location>
</feature>
<name>A0ABV6EE22_9GAMM</name>
<evidence type="ECO:0000313" key="7">
    <source>
        <dbReference type="EMBL" id="MFC0227242.1"/>
    </source>
</evidence>
<dbReference type="InterPro" id="IPR001898">
    <property type="entry name" value="SLC13A/DASS"/>
</dbReference>
<gene>
    <name evidence="7" type="ORF">ACFFJ3_12125</name>
</gene>
<feature type="transmembrane region" description="Helical" evidence="6">
    <location>
        <begin position="337"/>
        <end position="355"/>
    </location>
</feature>
<comment type="caution">
    <text evidence="7">The sequence shown here is derived from an EMBL/GenBank/DDBJ whole genome shotgun (WGS) entry which is preliminary data.</text>
</comment>
<proteinExistence type="inferred from homology"/>
<keyword evidence="3 6" id="KW-0812">Transmembrane</keyword>
<feature type="transmembrane region" description="Helical" evidence="6">
    <location>
        <begin position="31"/>
        <end position="49"/>
    </location>
</feature>
<evidence type="ECO:0000256" key="2">
    <source>
        <dbReference type="ARBA" id="ARBA00007349"/>
    </source>
</evidence>
<sequence>MAKLNLSWRWAAPVLVALALALCPTPAGLQPHAWLYFSVFLGVIVGLILEPAPGAVVAMTGLAIIAILSPWLLFSPEQLAVPGFKYTSSSLSWMVSGFSNSVIWLIFAAFMFGTGYEKTGLGRRIALILVKKMGHKTLLLGYAIMLSELLLAPVTPSNSARGAGIIYPIIRNLPPLYDSQPNSSSARSIGSYVMWMGICANCVTSAIFLTAMAPNLLLVGLLKSSSHAATLSWGDWFIGMLPLSLLLIALVPWLSYLLYPPQIKSGPQVPKWASAELNAMGPLSLREKKMLALMIIALLLWIFGGQYIDAALVGYAVVALMLLGKIITWDDIISNKAAWSVFFWLASLIALATGLNKVGFINWFGKLIAEGLQGFSTSIVMVLLVVVFYLLRYFFASATAYTSALAPMMIAAALMLPAIPLQTFSLMIGVAIGLGSIVTPYATGPSPIYYGSGYLPTTDYWRLGAIFGLIFLVLLIVTGLVWMPLVMS</sequence>
<evidence type="ECO:0000256" key="5">
    <source>
        <dbReference type="ARBA" id="ARBA00023136"/>
    </source>
</evidence>
<feature type="transmembrane region" description="Helical" evidence="6">
    <location>
        <begin position="93"/>
        <end position="116"/>
    </location>
</feature>
<feature type="transmembrane region" description="Helical" evidence="6">
    <location>
        <begin position="367"/>
        <end position="389"/>
    </location>
</feature>